<dbReference type="Gene3D" id="1.20.140.160">
    <property type="match status" value="1"/>
</dbReference>
<protein>
    <recommendedName>
        <fullName evidence="4">DNA-directed RNA polymerase specialized sigma24 family protein</fullName>
    </recommendedName>
</protein>
<evidence type="ECO:0000256" key="1">
    <source>
        <dbReference type="SAM" id="MobiDB-lite"/>
    </source>
</evidence>
<evidence type="ECO:0000313" key="2">
    <source>
        <dbReference type="EMBL" id="PZG30585.1"/>
    </source>
</evidence>
<dbReference type="SUPFAM" id="SSF88659">
    <property type="entry name" value="Sigma3 and sigma4 domains of RNA polymerase sigma factors"/>
    <property type="match status" value="1"/>
</dbReference>
<feature type="non-terminal residue" evidence="2">
    <location>
        <position position="367"/>
    </location>
</feature>
<proteinExistence type="predicted"/>
<organism evidence="2 3">
    <name type="scientific">Spongiactinospora gelatinilytica</name>
    <dbReference type="NCBI Taxonomy" id="2666298"/>
    <lineage>
        <taxon>Bacteria</taxon>
        <taxon>Bacillati</taxon>
        <taxon>Actinomycetota</taxon>
        <taxon>Actinomycetes</taxon>
        <taxon>Streptosporangiales</taxon>
        <taxon>Streptosporangiaceae</taxon>
        <taxon>Spongiactinospora</taxon>
    </lineage>
</organism>
<dbReference type="InterPro" id="IPR013324">
    <property type="entry name" value="RNA_pol_sigma_r3/r4-like"/>
</dbReference>
<feature type="region of interest" description="Disordered" evidence="1">
    <location>
        <begin position="253"/>
        <end position="367"/>
    </location>
</feature>
<sequence>MKDRPVTHPLTDRRSRSELVAELYDRHAVGLFAYCHDQLGDAGAAAEALMSVMSGVPAVEPPRAALYALARREIYRRDVVYADARVDPVADPATALVERVVRELRPHQREVLLLAVVCGLTIDELAWVLDVAADTAADLAAGADQRFTQALGLALAAVGERVPGRLGEVYGALAVAPTRDVLARLPWRPPPALLRARIMAALGEPPLASGPVSRLGRLGPYKALWPTAPAWPMPLGPTDERTNAGLYEVEITPPAADRVSPHEASTEPMPKLHSPSPMPVPLLSAPVPADLEEAPAAPPEEAEEEPPGGLFVPPPRQDRPAEPVYLMPLPAGDEESAAESTDVFDVLDLEAPAPEEHAPEEPARPPA</sequence>
<comment type="caution">
    <text evidence="2">The sequence shown here is derived from an EMBL/GenBank/DDBJ whole genome shotgun (WGS) entry which is preliminary data.</text>
</comment>
<accession>A0A2W2FQ38</accession>
<dbReference type="EMBL" id="POUA01000348">
    <property type="protein sequence ID" value="PZG30585.1"/>
    <property type="molecule type" value="Genomic_DNA"/>
</dbReference>
<keyword evidence="3" id="KW-1185">Reference proteome</keyword>
<reference evidence="2 3" key="1">
    <citation type="submission" date="2018-01" db="EMBL/GenBank/DDBJ databases">
        <title>Draft genome sequence of Sphaerisporangium sp. 7K107.</title>
        <authorList>
            <person name="Sahin N."/>
            <person name="Saygin H."/>
            <person name="Ay H."/>
        </authorList>
    </citation>
    <scope>NUCLEOTIDE SEQUENCE [LARGE SCALE GENOMIC DNA]</scope>
    <source>
        <strain evidence="2 3">7K107</strain>
    </source>
</reference>
<evidence type="ECO:0000313" key="3">
    <source>
        <dbReference type="Proteomes" id="UP000248544"/>
    </source>
</evidence>
<name>A0A2W2FQ38_9ACTN</name>
<gene>
    <name evidence="2" type="ORF">C1I98_31015</name>
</gene>
<dbReference type="AlphaFoldDB" id="A0A2W2FQ38"/>
<dbReference type="Proteomes" id="UP000248544">
    <property type="component" value="Unassembled WGS sequence"/>
</dbReference>
<feature type="compositionally biased region" description="Basic and acidic residues" evidence="1">
    <location>
        <begin position="354"/>
        <end position="367"/>
    </location>
</feature>
<evidence type="ECO:0008006" key="4">
    <source>
        <dbReference type="Google" id="ProtNLM"/>
    </source>
</evidence>